<name>A0ABU8UCJ6_9ACTN</name>
<keyword evidence="1" id="KW-0472">Membrane</keyword>
<evidence type="ECO:0000313" key="2">
    <source>
        <dbReference type="EMBL" id="MEJ8645595.1"/>
    </source>
</evidence>
<protein>
    <submittedName>
        <fullName evidence="2">Uncharacterized protein</fullName>
    </submittedName>
</protein>
<organism evidence="2 3">
    <name type="scientific">Streptomyces caledonius</name>
    <dbReference type="NCBI Taxonomy" id="3134107"/>
    <lineage>
        <taxon>Bacteria</taxon>
        <taxon>Bacillati</taxon>
        <taxon>Actinomycetota</taxon>
        <taxon>Actinomycetes</taxon>
        <taxon>Kitasatosporales</taxon>
        <taxon>Streptomycetaceae</taxon>
        <taxon>Streptomyces</taxon>
    </lineage>
</organism>
<reference evidence="2 3" key="1">
    <citation type="submission" date="2024-03" db="EMBL/GenBank/DDBJ databases">
        <title>Novel Streptomyces species of biotechnological and ecological value are a feature of Machair soil.</title>
        <authorList>
            <person name="Prole J.R."/>
            <person name="Goodfellow M."/>
            <person name="Allenby N."/>
            <person name="Ward A.C."/>
        </authorList>
    </citation>
    <scope>NUCLEOTIDE SEQUENCE [LARGE SCALE GENOMIC DNA]</scope>
    <source>
        <strain evidence="2 3">MS1.HAVA.3</strain>
    </source>
</reference>
<dbReference type="EMBL" id="JBBKAM010000004">
    <property type="protein sequence ID" value="MEJ8645595.1"/>
    <property type="molecule type" value="Genomic_DNA"/>
</dbReference>
<feature type="transmembrane region" description="Helical" evidence="1">
    <location>
        <begin position="42"/>
        <end position="63"/>
    </location>
</feature>
<feature type="transmembrane region" description="Helical" evidence="1">
    <location>
        <begin position="12"/>
        <end position="36"/>
    </location>
</feature>
<evidence type="ECO:0000313" key="3">
    <source>
        <dbReference type="Proteomes" id="UP001382904"/>
    </source>
</evidence>
<keyword evidence="1" id="KW-0812">Transmembrane</keyword>
<evidence type="ECO:0000256" key="1">
    <source>
        <dbReference type="SAM" id="Phobius"/>
    </source>
</evidence>
<proteinExistence type="predicted"/>
<sequence length="64" mass="6396">MTNLNQNPEPFLTLHTAFVLVTAVLIGCVAGVLSHLGGTHPALAVLAGLAAAGGAVPVLRGLIR</sequence>
<accession>A0ABU8UCJ6</accession>
<keyword evidence="3" id="KW-1185">Reference proteome</keyword>
<gene>
    <name evidence="2" type="ORF">WKI68_39040</name>
</gene>
<keyword evidence="1" id="KW-1133">Transmembrane helix</keyword>
<comment type="caution">
    <text evidence="2">The sequence shown here is derived from an EMBL/GenBank/DDBJ whole genome shotgun (WGS) entry which is preliminary data.</text>
</comment>
<dbReference type="Proteomes" id="UP001382904">
    <property type="component" value="Unassembled WGS sequence"/>
</dbReference>